<feature type="compositionally biased region" description="Basic residues" evidence="1">
    <location>
        <begin position="118"/>
        <end position="128"/>
    </location>
</feature>
<feature type="compositionally biased region" description="Basic residues" evidence="1">
    <location>
        <begin position="30"/>
        <end position="43"/>
    </location>
</feature>
<feature type="region of interest" description="Disordered" evidence="1">
    <location>
        <begin position="99"/>
        <end position="128"/>
    </location>
</feature>
<feature type="region of interest" description="Disordered" evidence="1">
    <location>
        <begin position="297"/>
        <end position="322"/>
    </location>
</feature>
<dbReference type="AlphaFoldDB" id="A0A8R7QNU6"/>
<feature type="compositionally biased region" description="Low complexity" evidence="1">
    <location>
        <begin position="99"/>
        <end position="110"/>
    </location>
</feature>
<feature type="compositionally biased region" description="Basic residues" evidence="1">
    <location>
        <begin position="248"/>
        <end position="263"/>
    </location>
</feature>
<evidence type="ECO:0000256" key="1">
    <source>
        <dbReference type="SAM" id="MobiDB-lite"/>
    </source>
</evidence>
<reference evidence="3" key="1">
    <citation type="journal article" date="2013" name="Nature">
        <title>Draft genome of the wheat A-genome progenitor Triticum urartu.</title>
        <authorList>
            <person name="Ling H.Q."/>
            <person name="Zhao S."/>
            <person name="Liu D."/>
            <person name="Wang J."/>
            <person name="Sun H."/>
            <person name="Zhang C."/>
            <person name="Fan H."/>
            <person name="Li D."/>
            <person name="Dong L."/>
            <person name="Tao Y."/>
            <person name="Gao C."/>
            <person name="Wu H."/>
            <person name="Li Y."/>
            <person name="Cui Y."/>
            <person name="Guo X."/>
            <person name="Zheng S."/>
            <person name="Wang B."/>
            <person name="Yu K."/>
            <person name="Liang Q."/>
            <person name="Yang W."/>
            <person name="Lou X."/>
            <person name="Chen J."/>
            <person name="Feng M."/>
            <person name="Jian J."/>
            <person name="Zhang X."/>
            <person name="Luo G."/>
            <person name="Jiang Y."/>
            <person name="Liu J."/>
            <person name="Wang Z."/>
            <person name="Sha Y."/>
            <person name="Zhang B."/>
            <person name="Wu H."/>
            <person name="Tang D."/>
            <person name="Shen Q."/>
            <person name="Xue P."/>
            <person name="Zou S."/>
            <person name="Wang X."/>
            <person name="Liu X."/>
            <person name="Wang F."/>
            <person name="Yang Y."/>
            <person name="An X."/>
            <person name="Dong Z."/>
            <person name="Zhang K."/>
            <person name="Zhang X."/>
            <person name="Luo M.C."/>
            <person name="Dvorak J."/>
            <person name="Tong Y."/>
            <person name="Wang J."/>
            <person name="Yang H."/>
            <person name="Li Z."/>
            <person name="Wang D."/>
            <person name="Zhang A."/>
            <person name="Wang J."/>
        </authorList>
    </citation>
    <scope>NUCLEOTIDE SEQUENCE</scope>
    <source>
        <strain evidence="3">cv. G1812</strain>
    </source>
</reference>
<feature type="compositionally biased region" description="Basic and acidic residues" evidence="1">
    <location>
        <begin position="44"/>
        <end position="54"/>
    </location>
</feature>
<feature type="compositionally biased region" description="Basic and acidic residues" evidence="1">
    <location>
        <begin position="307"/>
        <end position="321"/>
    </location>
</feature>
<feature type="region of interest" description="Disordered" evidence="1">
    <location>
        <begin position="203"/>
        <end position="263"/>
    </location>
</feature>
<reference evidence="2" key="3">
    <citation type="submission" date="2022-06" db="UniProtKB">
        <authorList>
            <consortium name="EnsemblPlants"/>
        </authorList>
    </citation>
    <scope>IDENTIFICATION</scope>
</reference>
<dbReference type="Proteomes" id="UP000015106">
    <property type="component" value="Chromosome 6"/>
</dbReference>
<dbReference type="Gramene" id="TuG1812G0600000951.01.T01">
    <property type="protein sequence ID" value="TuG1812G0600000951.01.T01.cds365268"/>
    <property type="gene ID" value="TuG1812G0600000951.01"/>
</dbReference>
<feature type="region of interest" description="Disordered" evidence="1">
    <location>
        <begin position="1"/>
        <end position="74"/>
    </location>
</feature>
<evidence type="ECO:0000313" key="3">
    <source>
        <dbReference type="Proteomes" id="UP000015106"/>
    </source>
</evidence>
<sequence length="342" mass="38910">MPRTRRSMPWSRRSPPPRRHRQAALAQPVPRRRRALHRPGHRVRPPEPRGRDQARPGGAGDAGGPHPPLLRGRGEAGGALLRHARRLRQPARPPRRLPLLQQLHQPQQAGVRAPGALRPRRHRPGPCRLHRLRPAAVQLVRPRRTPPARRGVRQLRPVWRGQRPCEQAVPRRQGRGRTHVIPHRRRSGPHRRARHVRRRLPGRARGHGCRGQGQGDRTPWRAHGGRGGPRRAERARGAWVPVPDRRSPGHRPRRVRGARRVSPRRRRGELCHHRAEVQRHACEWTSQRAWWTVRAGHGAGGQPTLQVRRDGGGREPEERGVCQRGSGLLIAATARSSSVRRC</sequence>
<reference evidence="2" key="2">
    <citation type="submission" date="2018-03" db="EMBL/GenBank/DDBJ databases">
        <title>The Triticum urartu genome reveals the dynamic nature of wheat genome evolution.</title>
        <authorList>
            <person name="Ling H."/>
            <person name="Ma B."/>
            <person name="Shi X."/>
            <person name="Liu H."/>
            <person name="Dong L."/>
            <person name="Sun H."/>
            <person name="Cao Y."/>
            <person name="Gao Q."/>
            <person name="Zheng S."/>
            <person name="Li Y."/>
            <person name="Yu Y."/>
            <person name="Du H."/>
            <person name="Qi M."/>
            <person name="Li Y."/>
            <person name="Yu H."/>
            <person name="Cui Y."/>
            <person name="Wang N."/>
            <person name="Chen C."/>
            <person name="Wu H."/>
            <person name="Zhao Y."/>
            <person name="Zhang J."/>
            <person name="Li Y."/>
            <person name="Zhou W."/>
            <person name="Zhang B."/>
            <person name="Hu W."/>
            <person name="Eijk M."/>
            <person name="Tang J."/>
            <person name="Witsenboer H."/>
            <person name="Zhao S."/>
            <person name="Li Z."/>
            <person name="Zhang A."/>
            <person name="Wang D."/>
            <person name="Liang C."/>
        </authorList>
    </citation>
    <scope>NUCLEOTIDE SEQUENCE [LARGE SCALE GENOMIC DNA]</scope>
    <source>
        <strain evidence="2">cv. G1812</strain>
    </source>
</reference>
<organism evidence="2 3">
    <name type="scientific">Triticum urartu</name>
    <name type="common">Red wild einkorn</name>
    <name type="synonym">Crithodium urartu</name>
    <dbReference type="NCBI Taxonomy" id="4572"/>
    <lineage>
        <taxon>Eukaryota</taxon>
        <taxon>Viridiplantae</taxon>
        <taxon>Streptophyta</taxon>
        <taxon>Embryophyta</taxon>
        <taxon>Tracheophyta</taxon>
        <taxon>Spermatophyta</taxon>
        <taxon>Magnoliopsida</taxon>
        <taxon>Liliopsida</taxon>
        <taxon>Poales</taxon>
        <taxon>Poaceae</taxon>
        <taxon>BOP clade</taxon>
        <taxon>Pooideae</taxon>
        <taxon>Triticodae</taxon>
        <taxon>Triticeae</taxon>
        <taxon>Triticinae</taxon>
        <taxon>Triticum</taxon>
    </lineage>
</organism>
<evidence type="ECO:0000313" key="2">
    <source>
        <dbReference type="EnsemblPlants" id="TuG1812G0600000951.01.T01.cds365268"/>
    </source>
</evidence>
<dbReference type="EnsemblPlants" id="TuG1812G0600000951.01.T01">
    <property type="protein sequence ID" value="TuG1812G0600000951.01.T01.cds365268"/>
    <property type="gene ID" value="TuG1812G0600000951.01"/>
</dbReference>
<name>A0A8R7QNU6_TRIUA</name>
<proteinExistence type="predicted"/>
<keyword evidence="3" id="KW-1185">Reference proteome</keyword>
<accession>A0A8R7QNU6</accession>
<protein>
    <submittedName>
        <fullName evidence="2">Uncharacterized protein</fullName>
    </submittedName>
</protein>